<feature type="compositionally biased region" description="Polar residues" evidence="5">
    <location>
        <begin position="94"/>
        <end position="124"/>
    </location>
</feature>
<organism evidence="8 9">
    <name type="scientific">Enterococcus faecium</name>
    <name type="common">Streptococcus faecium</name>
    <dbReference type="NCBI Taxonomy" id="1352"/>
    <lineage>
        <taxon>Bacteria</taxon>
        <taxon>Bacillati</taxon>
        <taxon>Bacillota</taxon>
        <taxon>Bacilli</taxon>
        <taxon>Lactobacillales</taxon>
        <taxon>Enterococcaceae</taxon>
        <taxon>Enterococcus</taxon>
    </lineage>
</organism>
<dbReference type="RefSeq" id="WP_002334530.1">
    <property type="nucleotide sequence ID" value="NZ_KZ846092.1"/>
</dbReference>
<evidence type="ECO:0000256" key="2">
    <source>
        <dbReference type="ARBA" id="ARBA00022525"/>
    </source>
</evidence>
<evidence type="ECO:0000256" key="6">
    <source>
        <dbReference type="SAM" id="Phobius"/>
    </source>
</evidence>
<feature type="non-terminal residue" evidence="8">
    <location>
        <position position="1"/>
    </location>
</feature>
<gene>
    <name evidence="8" type="ORF">EB12_00874</name>
</gene>
<feature type="domain" description="Gram-positive cocci surface proteins LPxTG" evidence="7">
    <location>
        <begin position="112"/>
        <end position="148"/>
    </location>
</feature>
<keyword evidence="1" id="KW-0134">Cell wall</keyword>
<feature type="region of interest" description="Disordered" evidence="5">
    <location>
        <begin position="86"/>
        <end position="124"/>
    </location>
</feature>
<keyword evidence="4" id="KW-0572">Peptidoglycan-anchor</keyword>
<evidence type="ECO:0000259" key="7">
    <source>
        <dbReference type="Pfam" id="PF00746"/>
    </source>
</evidence>
<feature type="compositionally biased region" description="Polar residues" evidence="5">
    <location>
        <begin position="7"/>
        <end position="17"/>
    </location>
</feature>
<feature type="region of interest" description="Disordered" evidence="5">
    <location>
        <begin position="1"/>
        <end position="74"/>
    </location>
</feature>
<dbReference type="Proteomes" id="UP000253144">
    <property type="component" value="Unassembled WGS sequence"/>
</dbReference>
<name>A0A366TYV7_ENTFC</name>
<keyword evidence="3" id="KW-0732">Signal</keyword>
<dbReference type="InterPro" id="IPR019931">
    <property type="entry name" value="LPXTG_anchor"/>
</dbReference>
<evidence type="ECO:0000313" key="8">
    <source>
        <dbReference type="EMBL" id="RBS33274.1"/>
    </source>
</evidence>
<dbReference type="Pfam" id="PF00746">
    <property type="entry name" value="Gram_pos_anchor"/>
    <property type="match status" value="1"/>
</dbReference>
<protein>
    <recommendedName>
        <fullName evidence="7">Gram-positive cocci surface proteins LPxTG domain-containing protein</fullName>
    </recommendedName>
</protein>
<dbReference type="NCBIfam" id="TIGR01167">
    <property type="entry name" value="LPXTG_anchor"/>
    <property type="match status" value="1"/>
</dbReference>
<dbReference type="AlphaFoldDB" id="A0A366TYV7"/>
<feature type="transmembrane region" description="Helical" evidence="6">
    <location>
        <begin position="129"/>
        <end position="146"/>
    </location>
</feature>
<reference evidence="8 9" key="1">
    <citation type="submission" date="2015-06" db="EMBL/GenBank/DDBJ databases">
        <title>The Genome Sequence of Enterococcus faecium 131EA1.</title>
        <authorList>
            <consortium name="The Broad Institute Genomics Platform"/>
            <consortium name="The Broad Institute Genome Sequencing Center for Infectious Disease"/>
            <person name="Earl A.M."/>
            <person name="Van Tyne D."/>
            <person name="Lebreton F."/>
            <person name="Saavedra J.T."/>
            <person name="Gilmore M.S."/>
            <person name="Manson Mcguire A."/>
            <person name="Clock S."/>
            <person name="Crupain M."/>
            <person name="Rangan U."/>
            <person name="Young S."/>
            <person name="Abouelleil A."/>
            <person name="Cao P."/>
            <person name="Chapman S.B."/>
            <person name="Griggs A."/>
            <person name="Priest M."/>
            <person name="Shea T."/>
            <person name="Wortman J."/>
            <person name="Nusbaum C."/>
            <person name="Birren B."/>
        </authorList>
    </citation>
    <scope>NUCLEOTIDE SEQUENCE [LARGE SCALE GENOMIC DNA]</scope>
    <source>
        <strain evidence="8 9">131EA1</strain>
    </source>
</reference>
<proteinExistence type="predicted"/>
<evidence type="ECO:0000256" key="4">
    <source>
        <dbReference type="ARBA" id="ARBA00023088"/>
    </source>
</evidence>
<evidence type="ECO:0000256" key="3">
    <source>
        <dbReference type="ARBA" id="ARBA00022729"/>
    </source>
</evidence>
<feature type="compositionally biased region" description="Basic and acidic residues" evidence="5">
    <location>
        <begin position="26"/>
        <end position="72"/>
    </location>
</feature>
<sequence length="155" mass="17248">TPEPDTDSGNQTVPETNPDTDNETENPEKPEVDPEEKPDVTPEPDTDARDQGIPEKINKKTIQEDGKKESKKSNLAILKINEEQLNKKSRIFDSAQSAETLKSSKDTTFASPETKNKQLPKSGESQNKVILWSGIILLSIATMLSAKRFKQNRSL</sequence>
<accession>A0A366TYV7</accession>
<keyword evidence="2" id="KW-0964">Secreted</keyword>
<dbReference type="EMBL" id="LEQJ01000005">
    <property type="protein sequence ID" value="RBS33274.1"/>
    <property type="molecule type" value="Genomic_DNA"/>
</dbReference>
<evidence type="ECO:0000313" key="9">
    <source>
        <dbReference type="Proteomes" id="UP000253144"/>
    </source>
</evidence>
<keyword evidence="6" id="KW-0472">Membrane</keyword>
<evidence type="ECO:0000256" key="1">
    <source>
        <dbReference type="ARBA" id="ARBA00022512"/>
    </source>
</evidence>
<comment type="caution">
    <text evidence="8">The sequence shown here is derived from an EMBL/GenBank/DDBJ whole genome shotgun (WGS) entry which is preliminary data.</text>
</comment>
<evidence type="ECO:0000256" key="5">
    <source>
        <dbReference type="SAM" id="MobiDB-lite"/>
    </source>
</evidence>
<keyword evidence="6" id="KW-1133">Transmembrane helix</keyword>
<keyword evidence="6" id="KW-0812">Transmembrane</keyword>